<evidence type="ECO:0000313" key="2">
    <source>
        <dbReference type="Proteomes" id="UP000500953"/>
    </source>
</evidence>
<dbReference type="Gene3D" id="3.40.50.720">
    <property type="entry name" value="NAD(P)-binding Rossmann-like Domain"/>
    <property type="match status" value="1"/>
</dbReference>
<reference evidence="1 2" key="1">
    <citation type="journal article" date="2019" name="ACS Chem. Biol.">
        <title>Identification and Mobilization of a Cryptic Antibiotic Biosynthesis Gene Locus from a Human-Pathogenic Nocardia Isolate.</title>
        <authorList>
            <person name="Herisse M."/>
            <person name="Ishida K."/>
            <person name="Porter J.L."/>
            <person name="Howden B."/>
            <person name="Hertweck C."/>
            <person name="Stinear T.P."/>
            <person name="Pidot S.J."/>
        </authorList>
    </citation>
    <scope>NUCLEOTIDE SEQUENCE [LARGE SCALE GENOMIC DNA]</scope>
    <source>
        <strain evidence="1 2">AUSMDU00012715</strain>
    </source>
</reference>
<dbReference type="RefSeq" id="WP_167484400.1">
    <property type="nucleotide sequence ID" value="NZ_CP046173.1"/>
</dbReference>
<dbReference type="SUPFAM" id="SSF51735">
    <property type="entry name" value="NAD(P)-binding Rossmann-fold domains"/>
    <property type="match status" value="1"/>
</dbReference>
<proteinExistence type="predicted"/>
<sequence>MATVVIIGASRGLGRGLVTEHLRRGWDVIATVRNPSDRDYPTERLTTELLDATDRAGIEVLRQRLPHPVEPLGAPAVGCPGAFLLRSGSRSPQRATGLGYVARVHRSRPRRLGKTLAEVRGDESLLA</sequence>
<evidence type="ECO:0000313" key="1">
    <source>
        <dbReference type="EMBL" id="QIS16968.1"/>
    </source>
</evidence>
<name>A0A6G9YUS8_9NOCA</name>
<organism evidence="1 2">
    <name type="scientific">Nocardia terpenica</name>
    <dbReference type="NCBI Taxonomy" id="455432"/>
    <lineage>
        <taxon>Bacteria</taxon>
        <taxon>Bacillati</taxon>
        <taxon>Actinomycetota</taxon>
        <taxon>Actinomycetes</taxon>
        <taxon>Mycobacteriales</taxon>
        <taxon>Nocardiaceae</taxon>
        <taxon>Nocardia</taxon>
    </lineage>
</organism>
<evidence type="ECO:0008006" key="3">
    <source>
        <dbReference type="Google" id="ProtNLM"/>
    </source>
</evidence>
<accession>A0A6G9YUS8</accession>
<dbReference type="Proteomes" id="UP000500953">
    <property type="component" value="Chromosome"/>
</dbReference>
<gene>
    <name evidence="1" type="ORF">F6W96_00175</name>
</gene>
<dbReference type="EMBL" id="CP046173">
    <property type="protein sequence ID" value="QIS16968.1"/>
    <property type="molecule type" value="Genomic_DNA"/>
</dbReference>
<dbReference type="AlphaFoldDB" id="A0A6G9YUS8"/>
<protein>
    <recommendedName>
        <fullName evidence="3">SDR family NAD(P)-dependent oxidoreductase</fullName>
    </recommendedName>
</protein>
<dbReference type="InterPro" id="IPR036291">
    <property type="entry name" value="NAD(P)-bd_dom_sf"/>
</dbReference>